<feature type="domain" description="4Fe-4S ferredoxin-type" evidence="4">
    <location>
        <begin position="79"/>
        <end position="108"/>
    </location>
</feature>
<dbReference type="InterPro" id="IPR036188">
    <property type="entry name" value="FAD/NAD-bd_sf"/>
</dbReference>
<keyword evidence="3" id="KW-0472">Membrane</keyword>
<dbReference type="SUPFAM" id="SSF54862">
    <property type="entry name" value="4Fe-4S ferredoxins"/>
    <property type="match status" value="1"/>
</dbReference>
<protein>
    <submittedName>
        <fullName evidence="5">Ferredoxin--NADP reductase</fullName>
    </submittedName>
</protein>
<dbReference type="SUPFAM" id="SSF51905">
    <property type="entry name" value="FAD/NAD(P)-binding domain"/>
    <property type="match status" value="3"/>
</dbReference>
<keyword evidence="6" id="KW-1185">Reference proteome</keyword>
<evidence type="ECO:0000256" key="1">
    <source>
        <dbReference type="ARBA" id="ARBA00022630"/>
    </source>
</evidence>
<gene>
    <name evidence="5" type="ORF">MIZ01_0414</name>
</gene>
<sequence>MNIESFTIYLIPILLILFLYLRGRYKHEAAAVEVFTESIEAGLTEPSSLHPEIDPNLCMGAGSCISACPEHAIGMIKGKAVLINPTHCIGHGACAPACPHNAIKLVFGTAKRGMDIPQVDANFETNVPGLFIAGELGGMGLIRKAATQGIQAMESIAKLKGSSNPYDVVIIGTGPAGLAATLGAIEKKLRYVTIEQETALGGAIFQYPRNKVVMTAPVKLPIVGKVHFQEVSKEKLLEFWQGIIQKTGMKLNFNERMENIEKTGKGFIVKTTKGSYETRAVLLAIGRRGTPRKLGVPGEDLPKVVYRLIEPEQYRNMHVLVVGGGDSALEAAMAIAEQPGTTVTLSYRSDAFGRGKPKNRDRLKEMSEKGMLTVRLKSNVKLVNKEKVFLEQDGKLMQFPNDAVIVCAGGILPTPFLKQIGVIVESKFGTE</sequence>
<dbReference type="Proteomes" id="UP001320326">
    <property type="component" value="Chromosome"/>
</dbReference>
<organism evidence="5 6">
    <name type="scientific">Sideroxyarcus emersonii</name>
    <dbReference type="NCBI Taxonomy" id="2764705"/>
    <lineage>
        <taxon>Bacteria</taxon>
        <taxon>Pseudomonadati</taxon>
        <taxon>Pseudomonadota</taxon>
        <taxon>Betaproteobacteria</taxon>
        <taxon>Nitrosomonadales</taxon>
        <taxon>Gallionellaceae</taxon>
        <taxon>Sideroxyarcus</taxon>
    </lineage>
</organism>
<evidence type="ECO:0000313" key="6">
    <source>
        <dbReference type="Proteomes" id="UP001320326"/>
    </source>
</evidence>
<keyword evidence="2" id="KW-0560">Oxidoreductase</keyword>
<keyword evidence="3" id="KW-1133">Transmembrane helix</keyword>
<name>A0AAN2BY35_9PROT</name>
<dbReference type="Gene3D" id="3.30.70.20">
    <property type="match status" value="2"/>
</dbReference>
<evidence type="ECO:0000313" key="5">
    <source>
        <dbReference type="EMBL" id="BCK86648.1"/>
    </source>
</evidence>
<dbReference type="RefSeq" id="WP_237247819.1">
    <property type="nucleotide sequence ID" value="NZ_AP023423.1"/>
</dbReference>
<dbReference type="PANTHER" id="PTHR48105">
    <property type="entry name" value="THIOREDOXIN REDUCTASE 1-RELATED-RELATED"/>
    <property type="match status" value="1"/>
</dbReference>
<evidence type="ECO:0000256" key="2">
    <source>
        <dbReference type="ARBA" id="ARBA00023002"/>
    </source>
</evidence>
<dbReference type="KEGG" id="seme:MIZ01_0414"/>
<dbReference type="PRINTS" id="PR00368">
    <property type="entry name" value="FADPNR"/>
</dbReference>
<keyword evidence="3" id="KW-0812">Transmembrane</keyword>
<dbReference type="Pfam" id="PF13237">
    <property type="entry name" value="Fer4_10"/>
    <property type="match status" value="1"/>
</dbReference>
<dbReference type="GO" id="GO:0016491">
    <property type="term" value="F:oxidoreductase activity"/>
    <property type="evidence" value="ECO:0007669"/>
    <property type="project" value="UniProtKB-KW"/>
</dbReference>
<evidence type="ECO:0000256" key="3">
    <source>
        <dbReference type="SAM" id="Phobius"/>
    </source>
</evidence>
<keyword evidence="1" id="KW-0285">Flavoprotein</keyword>
<dbReference type="Pfam" id="PF13738">
    <property type="entry name" value="Pyr_redox_3"/>
    <property type="match status" value="1"/>
</dbReference>
<feature type="transmembrane region" description="Helical" evidence="3">
    <location>
        <begin position="6"/>
        <end position="23"/>
    </location>
</feature>
<evidence type="ECO:0000259" key="4">
    <source>
        <dbReference type="PROSITE" id="PS51379"/>
    </source>
</evidence>
<dbReference type="EMBL" id="AP023423">
    <property type="protein sequence ID" value="BCK86648.1"/>
    <property type="molecule type" value="Genomic_DNA"/>
</dbReference>
<accession>A0AAN2BY35</accession>
<dbReference type="PRINTS" id="PR00469">
    <property type="entry name" value="PNDRDTASEII"/>
</dbReference>
<dbReference type="Gene3D" id="3.50.50.60">
    <property type="entry name" value="FAD/NAD(P)-binding domain"/>
    <property type="match status" value="2"/>
</dbReference>
<dbReference type="InterPro" id="IPR050097">
    <property type="entry name" value="Ferredoxin-NADP_redctase_2"/>
</dbReference>
<feature type="domain" description="4Fe-4S ferredoxin-type" evidence="4">
    <location>
        <begin position="49"/>
        <end position="78"/>
    </location>
</feature>
<reference evidence="5 6" key="1">
    <citation type="journal article" date="2022" name="Int. J. Syst. Evol. Microbiol.">
        <title>&lt;i&gt;Sideroxyarcus emersonii&lt;/i&gt; gen. nov. sp. nov., a neutrophilic, microaerobic iron- and thiosulfate-oxidizing bacterium isolated from iron-rich wetland sediment.</title>
        <authorList>
            <person name="Kato S."/>
            <person name="Itoh T."/>
            <person name="Iino T."/>
            <person name="Ohkuma M."/>
        </authorList>
    </citation>
    <scope>NUCLEOTIDE SEQUENCE [LARGE SCALE GENOMIC DNA]</scope>
    <source>
        <strain evidence="5 6">MIZ01</strain>
    </source>
</reference>
<dbReference type="AlphaFoldDB" id="A0AAN2BY35"/>
<proteinExistence type="predicted"/>
<dbReference type="PROSITE" id="PS51379">
    <property type="entry name" value="4FE4S_FER_2"/>
    <property type="match status" value="2"/>
</dbReference>
<dbReference type="InterPro" id="IPR017896">
    <property type="entry name" value="4Fe4S_Fe-S-bd"/>
</dbReference>